<dbReference type="CDD" id="cd00118">
    <property type="entry name" value="LysM"/>
    <property type="match status" value="1"/>
</dbReference>
<dbReference type="Proteomes" id="UP000218899">
    <property type="component" value="Chromosome"/>
</dbReference>
<dbReference type="OrthoDB" id="370541at2"/>
<gene>
    <name evidence="4" type="ORF">SVA_2495</name>
</gene>
<proteinExistence type="predicted"/>
<evidence type="ECO:0000256" key="1">
    <source>
        <dbReference type="SAM" id="MobiDB-lite"/>
    </source>
</evidence>
<keyword evidence="2" id="KW-0732">Signal</keyword>
<dbReference type="RefSeq" id="WP_096461498.1">
    <property type="nucleotide sequence ID" value="NZ_AP014936.1"/>
</dbReference>
<feature type="compositionally biased region" description="Low complexity" evidence="1">
    <location>
        <begin position="23"/>
        <end position="45"/>
    </location>
</feature>
<dbReference type="PANTHER" id="PTHR34700">
    <property type="entry name" value="POTASSIUM BINDING PROTEIN KBP"/>
    <property type="match status" value="1"/>
</dbReference>
<dbReference type="InterPro" id="IPR036779">
    <property type="entry name" value="LysM_dom_sf"/>
</dbReference>
<evidence type="ECO:0000259" key="3">
    <source>
        <dbReference type="PROSITE" id="PS51782"/>
    </source>
</evidence>
<dbReference type="PROSITE" id="PS51257">
    <property type="entry name" value="PROKAR_LIPOPROTEIN"/>
    <property type="match status" value="1"/>
</dbReference>
<evidence type="ECO:0000313" key="5">
    <source>
        <dbReference type="Proteomes" id="UP000218899"/>
    </source>
</evidence>
<keyword evidence="5" id="KW-1185">Reference proteome</keyword>
<evidence type="ECO:0000256" key="2">
    <source>
        <dbReference type="SAM" id="SignalP"/>
    </source>
</evidence>
<dbReference type="AlphaFoldDB" id="A0A1B4V660"/>
<dbReference type="PANTHER" id="PTHR34700:SF4">
    <property type="entry name" value="PHAGE-LIKE ELEMENT PBSX PROTEIN XKDP"/>
    <property type="match status" value="1"/>
</dbReference>
<evidence type="ECO:0000313" key="4">
    <source>
        <dbReference type="EMBL" id="BAU49043.1"/>
    </source>
</evidence>
<dbReference type="InterPro" id="IPR052196">
    <property type="entry name" value="Bact_Kbp"/>
</dbReference>
<dbReference type="InterPro" id="IPR018392">
    <property type="entry name" value="LysM"/>
</dbReference>
<dbReference type="PROSITE" id="PS51782">
    <property type="entry name" value="LYSM"/>
    <property type="match status" value="1"/>
</dbReference>
<feature type="region of interest" description="Disordered" evidence="1">
    <location>
        <begin position="23"/>
        <end position="54"/>
    </location>
</feature>
<protein>
    <submittedName>
        <fullName evidence="4">Peptidoglycan-binding protein</fullName>
    </submittedName>
</protein>
<organism evidence="4 5">
    <name type="scientific">Sulfurifustis variabilis</name>
    <dbReference type="NCBI Taxonomy" id="1675686"/>
    <lineage>
        <taxon>Bacteria</taxon>
        <taxon>Pseudomonadati</taxon>
        <taxon>Pseudomonadota</taxon>
        <taxon>Gammaproteobacteria</taxon>
        <taxon>Acidiferrobacterales</taxon>
        <taxon>Acidiferrobacteraceae</taxon>
        <taxon>Sulfurifustis</taxon>
    </lineage>
</organism>
<dbReference type="EMBL" id="AP014936">
    <property type="protein sequence ID" value="BAU49043.1"/>
    <property type="molecule type" value="Genomic_DNA"/>
</dbReference>
<reference evidence="4 5" key="1">
    <citation type="submission" date="2015-08" db="EMBL/GenBank/DDBJ databases">
        <title>Complete genome sequence of Sulfurifustis variabilis.</title>
        <authorList>
            <person name="Miura A."/>
            <person name="Kojima H."/>
            <person name="Fukui M."/>
        </authorList>
    </citation>
    <scope>NUCLEOTIDE SEQUENCE [LARGE SCALE GENOMIC DNA]</scope>
    <source>
        <strain evidence="5">skN76</strain>
    </source>
</reference>
<dbReference type="SUPFAM" id="SSF54106">
    <property type="entry name" value="LysM domain"/>
    <property type="match status" value="1"/>
</dbReference>
<accession>A0A1B4V660</accession>
<feature type="signal peptide" evidence="2">
    <location>
        <begin position="1"/>
        <end position="20"/>
    </location>
</feature>
<sequence length="150" mass="15940">MKIATLFGVGLVGLVMVGCASTQTAPSPEPTEPAATAPAPVAAEPAPAPEPMAADDSYTVVRGDHLWGISAMSSIYGDPYQWPLIYRANRDRIEDADLIHPGQVLTIRRGASSADVDAAVRHARTRGAWSLGVVEDSDRAYLDGSRFAHR</sequence>
<feature type="domain" description="LysM" evidence="3">
    <location>
        <begin position="56"/>
        <end position="107"/>
    </location>
</feature>
<dbReference type="Pfam" id="PF01476">
    <property type="entry name" value="LysM"/>
    <property type="match status" value="1"/>
</dbReference>
<name>A0A1B4V660_9GAMM</name>
<feature type="chain" id="PRO_5008571183" evidence="2">
    <location>
        <begin position="21"/>
        <end position="150"/>
    </location>
</feature>
<dbReference type="Gene3D" id="3.10.350.10">
    <property type="entry name" value="LysM domain"/>
    <property type="match status" value="1"/>
</dbReference>
<dbReference type="KEGG" id="sva:SVA_2495"/>